<evidence type="ECO:0000256" key="1">
    <source>
        <dbReference type="SAM" id="MobiDB-lite"/>
    </source>
</evidence>
<gene>
    <name evidence="2" type="ORF">UT30_C0021G0017</name>
</gene>
<feature type="region of interest" description="Disordered" evidence="1">
    <location>
        <begin position="42"/>
        <end position="75"/>
    </location>
</feature>
<comment type="caution">
    <text evidence="2">The sequence shown here is derived from an EMBL/GenBank/DDBJ whole genome shotgun (WGS) entry which is preliminary data.</text>
</comment>
<evidence type="ECO:0000313" key="2">
    <source>
        <dbReference type="EMBL" id="KKR03718.1"/>
    </source>
</evidence>
<evidence type="ECO:0000313" key="3">
    <source>
        <dbReference type="Proteomes" id="UP000033935"/>
    </source>
</evidence>
<feature type="compositionally biased region" description="Polar residues" evidence="1">
    <location>
        <begin position="46"/>
        <end position="65"/>
    </location>
</feature>
<reference evidence="2 3" key="1">
    <citation type="journal article" date="2015" name="Nature">
        <title>rRNA introns, odd ribosomes, and small enigmatic genomes across a large radiation of phyla.</title>
        <authorList>
            <person name="Brown C.T."/>
            <person name="Hug L.A."/>
            <person name="Thomas B.C."/>
            <person name="Sharon I."/>
            <person name="Castelle C.J."/>
            <person name="Singh A."/>
            <person name="Wilkins M.J."/>
            <person name="Williams K.H."/>
            <person name="Banfield J.F."/>
        </authorList>
    </citation>
    <scope>NUCLEOTIDE SEQUENCE [LARGE SCALE GENOMIC DNA]</scope>
</reference>
<feature type="compositionally biased region" description="Basic and acidic residues" evidence="1">
    <location>
        <begin position="66"/>
        <end position="75"/>
    </location>
</feature>
<dbReference type="Proteomes" id="UP000033935">
    <property type="component" value="Unassembled WGS sequence"/>
</dbReference>
<accession>A0A0G0MKQ7</accession>
<dbReference type="AlphaFoldDB" id="A0A0G0MKQ7"/>
<organism evidence="2 3">
    <name type="scientific">Candidatus Uhrbacteria bacterium GW2011_GWF2_39_13</name>
    <dbReference type="NCBI Taxonomy" id="1618995"/>
    <lineage>
        <taxon>Bacteria</taxon>
        <taxon>Candidatus Uhriibacteriota</taxon>
    </lineage>
</organism>
<sequence>HFAVRSLMHEAALEADIDPDRLSFLHTVRVVRKKLPRFTAAFSPSGIASASHGSHRGNSGSTSSPTRREEKPPRR</sequence>
<dbReference type="EMBL" id="LBWG01000021">
    <property type="protein sequence ID" value="KKR03718.1"/>
    <property type="molecule type" value="Genomic_DNA"/>
</dbReference>
<feature type="non-terminal residue" evidence="2">
    <location>
        <position position="1"/>
    </location>
</feature>
<proteinExistence type="predicted"/>
<name>A0A0G0MKQ7_9BACT</name>
<protein>
    <submittedName>
        <fullName evidence="2">Uncharacterized protein</fullName>
    </submittedName>
</protein>